<evidence type="ECO:0000256" key="4">
    <source>
        <dbReference type="ARBA" id="ARBA00023172"/>
    </source>
</evidence>
<dbReference type="RefSeq" id="WP_149234570.1">
    <property type="nucleotide sequence ID" value="NZ_JALJXJ010000008.1"/>
</dbReference>
<dbReference type="PROSITE" id="PS51898">
    <property type="entry name" value="TYR_RECOMBINASE"/>
    <property type="match status" value="1"/>
</dbReference>
<dbReference type="Gene3D" id="1.10.150.130">
    <property type="match status" value="1"/>
</dbReference>
<feature type="region of interest" description="Disordered" evidence="5">
    <location>
        <begin position="393"/>
        <end position="416"/>
    </location>
</feature>
<dbReference type="InterPro" id="IPR011010">
    <property type="entry name" value="DNA_brk_join_enz"/>
</dbReference>
<dbReference type="Pfam" id="PF13356">
    <property type="entry name" value="Arm-DNA-bind_3"/>
    <property type="match status" value="1"/>
</dbReference>
<sequence>MMAVMKLTKRAVETAAAGTYFDTDIPGFGLRVDATGNRTYFIKLKVRDGAQRKPTIGRHGIITCDQARDKARSLYIRARDGFDPMAERQANVGAATVSELCDRYLLEHSEVKKKPRSAQGDRDTVRTKIKPAIGKMKVKDVTRADIAKLHHSLSKTPICANRTISLVSHMFTMAELWDLRQPGSNPSKGIQKFREHARERYLDKDELGRLAESLDKFQQRYPYVCWLVRLLLLTGARRNEIMTLKWEYLDDYGRAHLPDSKTGKKLLILPTPAIKLLTQIPRVDGNPYVIPGRKEGTCMKEPKYQWAEIRKDADLDGVRLHDLRHTFASTAVSTGASLPIIGKLLGHRQAGTTQRYAHLAHNPLQAEADRVAGLLDALLQKPVRKHGRFRIALRGGGPDRRANGLGDMGSEDATLL</sequence>
<keyword evidence="2" id="KW-0229">DNA integration</keyword>
<dbReference type="GO" id="GO:0003677">
    <property type="term" value="F:DNA binding"/>
    <property type="evidence" value="ECO:0007669"/>
    <property type="project" value="UniProtKB-KW"/>
</dbReference>
<dbReference type="PANTHER" id="PTHR30629">
    <property type="entry name" value="PROPHAGE INTEGRASE"/>
    <property type="match status" value="1"/>
</dbReference>
<reference evidence="7 8" key="1">
    <citation type="submission" date="2019-08" db="EMBL/GenBank/DDBJ databases">
        <authorList>
            <person name="Grouzdev D."/>
            <person name="Tikhonova E."/>
            <person name="Kravchenko I."/>
        </authorList>
    </citation>
    <scope>NUCLEOTIDE SEQUENCE [LARGE SCALE GENOMIC DNA]</scope>
    <source>
        <strain evidence="7 8">59b</strain>
    </source>
</reference>
<dbReference type="InterPro" id="IPR004107">
    <property type="entry name" value="Integrase_SAM-like_N"/>
</dbReference>
<dbReference type="Gene3D" id="3.30.160.390">
    <property type="entry name" value="Integrase, DNA-binding domain"/>
    <property type="match status" value="1"/>
</dbReference>
<dbReference type="AlphaFoldDB" id="A0A5A9GBU0"/>
<comment type="similarity">
    <text evidence="1">Belongs to the 'phage' integrase family.</text>
</comment>
<keyword evidence="8" id="KW-1185">Reference proteome</keyword>
<dbReference type="Gene3D" id="1.10.443.10">
    <property type="entry name" value="Intergrase catalytic core"/>
    <property type="match status" value="1"/>
</dbReference>
<evidence type="ECO:0000313" key="7">
    <source>
        <dbReference type="EMBL" id="KAA0591978.1"/>
    </source>
</evidence>
<keyword evidence="3" id="KW-0238">DNA-binding</keyword>
<dbReference type="SUPFAM" id="SSF56349">
    <property type="entry name" value="DNA breaking-rejoining enzymes"/>
    <property type="match status" value="1"/>
</dbReference>
<evidence type="ECO:0000256" key="5">
    <source>
        <dbReference type="SAM" id="MobiDB-lite"/>
    </source>
</evidence>
<dbReference type="InterPro" id="IPR002104">
    <property type="entry name" value="Integrase_catalytic"/>
</dbReference>
<evidence type="ECO:0000256" key="2">
    <source>
        <dbReference type="ARBA" id="ARBA00022908"/>
    </source>
</evidence>
<evidence type="ECO:0000259" key="6">
    <source>
        <dbReference type="PROSITE" id="PS51898"/>
    </source>
</evidence>
<evidence type="ECO:0000256" key="1">
    <source>
        <dbReference type="ARBA" id="ARBA00008857"/>
    </source>
</evidence>
<feature type="domain" description="Tyr recombinase" evidence="6">
    <location>
        <begin position="197"/>
        <end position="369"/>
    </location>
</feature>
<dbReference type="OrthoDB" id="7298605at2"/>
<dbReference type="Proteomes" id="UP000324927">
    <property type="component" value="Unassembled WGS sequence"/>
</dbReference>
<dbReference type="Pfam" id="PF00589">
    <property type="entry name" value="Phage_integrase"/>
    <property type="match status" value="1"/>
</dbReference>
<evidence type="ECO:0000313" key="8">
    <source>
        <dbReference type="Proteomes" id="UP000324927"/>
    </source>
</evidence>
<dbReference type="InterPro" id="IPR013762">
    <property type="entry name" value="Integrase-like_cat_sf"/>
</dbReference>
<dbReference type="InterPro" id="IPR038488">
    <property type="entry name" value="Integrase_DNA-bd_sf"/>
</dbReference>
<evidence type="ECO:0000256" key="3">
    <source>
        <dbReference type="ARBA" id="ARBA00023125"/>
    </source>
</evidence>
<comment type="caution">
    <text evidence="7">The sequence shown here is derived from an EMBL/GenBank/DDBJ whole genome shotgun (WGS) entry which is preliminary data.</text>
</comment>
<proteinExistence type="inferred from homology"/>
<keyword evidence="4" id="KW-0233">DNA recombination</keyword>
<dbReference type="InterPro" id="IPR010998">
    <property type="entry name" value="Integrase_recombinase_N"/>
</dbReference>
<dbReference type="InterPro" id="IPR025166">
    <property type="entry name" value="Integrase_DNA_bind_dom"/>
</dbReference>
<protein>
    <submittedName>
        <fullName evidence="7">Tyrosine-type recombinase/integrase</fullName>
    </submittedName>
</protein>
<dbReference type="InterPro" id="IPR050808">
    <property type="entry name" value="Phage_Integrase"/>
</dbReference>
<organism evidence="7 8">
    <name type="scientific">Azospirillum lipoferum</name>
    <dbReference type="NCBI Taxonomy" id="193"/>
    <lineage>
        <taxon>Bacteria</taxon>
        <taxon>Pseudomonadati</taxon>
        <taxon>Pseudomonadota</taxon>
        <taxon>Alphaproteobacteria</taxon>
        <taxon>Rhodospirillales</taxon>
        <taxon>Azospirillaceae</taxon>
        <taxon>Azospirillum</taxon>
    </lineage>
</organism>
<dbReference type="GO" id="GO:0015074">
    <property type="term" value="P:DNA integration"/>
    <property type="evidence" value="ECO:0007669"/>
    <property type="project" value="UniProtKB-KW"/>
</dbReference>
<name>A0A5A9GBU0_AZOLI</name>
<dbReference type="Pfam" id="PF14659">
    <property type="entry name" value="Phage_int_SAM_3"/>
    <property type="match status" value="1"/>
</dbReference>
<dbReference type="GO" id="GO:0006310">
    <property type="term" value="P:DNA recombination"/>
    <property type="evidence" value="ECO:0007669"/>
    <property type="project" value="UniProtKB-KW"/>
</dbReference>
<dbReference type="PANTHER" id="PTHR30629:SF2">
    <property type="entry name" value="PROPHAGE INTEGRASE INTS-RELATED"/>
    <property type="match status" value="1"/>
</dbReference>
<dbReference type="EMBL" id="VTTN01000018">
    <property type="protein sequence ID" value="KAA0591978.1"/>
    <property type="molecule type" value="Genomic_DNA"/>
</dbReference>
<accession>A0A5A9GBU0</accession>
<dbReference type="CDD" id="cd00796">
    <property type="entry name" value="INT_Rci_Hp1_C"/>
    <property type="match status" value="1"/>
</dbReference>
<gene>
    <name evidence="7" type="ORF">FZ942_29185</name>
</gene>